<feature type="coiled-coil region" evidence="7">
    <location>
        <begin position="287"/>
        <end position="314"/>
    </location>
</feature>
<dbReference type="NCBIfam" id="TIGR02937">
    <property type="entry name" value="sigma70-ECF"/>
    <property type="match status" value="1"/>
</dbReference>
<evidence type="ECO:0000256" key="4">
    <source>
        <dbReference type="ARBA" id="ARBA00023125"/>
    </source>
</evidence>
<dbReference type="InterPro" id="IPR007627">
    <property type="entry name" value="RNA_pol_sigma70_r2"/>
</dbReference>
<sequence>MEDANTSDEEEFHESEWQEPELDDGEAEEEVAEVQHALVPLKQNDRSLVPLDPLAAYLREIRQYEEMTEEEEHEMAVQYTKDGDMSAAYRLITSNLVLVVRIAMTFRREWQNMMDLIQEGNVGLMKAVKNFDPMRGVRLPAYATWWIRSYILKFLLDNWRMVKVGTTNTRRKLLYNLKKEKEKLEQQGFEPSTKLLAERFGVDESEVIDVAAGLGASDLSVDTPYNAGSTLTPLDTLSDGHSLEDQYVNEHLFDAFNDLISEMKDSLKPIEVQIIEERLLSSDPKSLREIGEENNVTREAIRQAEQRLKNKIKAFISERLPEAADYFKESD</sequence>
<evidence type="ECO:0000256" key="3">
    <source>
        <dbReference type="ARBA" id="ARBA00023082"/>
    </source>
</evidence>
<evidence type="ECO:0000313" key="12">
    <source>
        <dbReference type="Proteomes" id="UP000594464"/>
    </source>
</evidence>
<dbReference type="GO" id="GO:0006352">
    <property type="term" value="P:DNA-templated transcription initiation"/>
    <property type="evidence" value="ECO:0007669"/>
    <property type="project" value="InterPro"/>
</dbReference>
<dbReference type="Gene3D" id="1.20.120.1810">
    <property type="match status" value="1"/>
</dbReference>
<evidence type="ECO:0000256" key="8">
    <source>
        <dbReference type="SAM" id="MobiDB-lite"/>
    </source>
</evidence>
<dbReference type="AlphaFoldDB" id="A0A7T0C0X5"/>
<dbReference type="KEGG" id="nva:G3M78_03580"/>
<comment type="similarity">
    <text evidence="1 6">Belongs to the sigma-70 factor family.</text>
</comment>
<feature type="domain" description="RNA polymerase sigma-70" evidence="10">
    <location>
        <begin position="286"/>
        <end position="312"/>
    </location>
</feature>
<protein>
    <recommendedName>
        <fullName evidence="6">RNA polymerase sigma factor</fullName>
    </recommendedName>
</protein>
<evidence type="ECO:0000256" key="6">
    <source>
        <dbReference type="RuleBase" id="RU362124"/>
    </source>
</evidence>
<dbReference type="SUPFAM" id="SSF88946">
    <property type="entry name" value="Sigma2 domain of RNA polymerase sigma factors"/>
    <property type="match status" value="1"/>
</dbReference>
<keyword evidence="4 6" id="KW-0238">DNA-binding</keyword>
<proteinExistence type="inferred from homology"/>
<evidence type="ECO:0000259" key="10">
    <source>
        <dbReference type="PROSITE" id="PS00716"/>
    </source>
</evidence>
<dbReference type="InterPro" id="IPR014284">
    <property type="entry name" value="RNA_pol_sigma-70_dom"/>
</dbReference>
<dbReference type="Gene3D" id="1.20.140.160">
    <property type="match status" value="1"/>
</dbReference>
<dbReference type="PANTHER" id="PTHR30376:SF3">
    <property type="entry name" value="RNA POLYMERASE SIGMA FACTOR RPOH"/>
    <property type="match status" value="1"/>
</dbReference>
<reference evidence="12" key="1">
    <citation type="submission" date="2020-02" db="EMBL/GenBank/DDBJ databases">
        <title>Genomic and physiological characterization of two novel Nitrospinaceae genera.</title>
        <authorList>
            <person name="Mueller A.J."/>
            <person name="Jung M.-Y."/>
            <person name="Strachan C.R."/>
            <person name="Herbold C.W."/>
            <person name="Kirkegaard R.H."/>
            <person name="Daims H."/>
        </authorList>
    </citation>
    <scope>NUCLEOTIDE SEQUENCE [LARGE SCALE GENOMIC DNA]</scope>
</reference>
<evidence type="ECO:0000259" key="9">
    <source>
        <dbReference type="PROSITE" id="PS00715"/>
    </source>
</evidence>
<evidence type="ECO:0000256" key="2">
    <source>
        <dbReference type="ARBA" id="ARBA00023015"/>
    </source>
</evidence>
<keyword evidence="7" id="KW-0175">Coiled coil</keyword>
<dbReference type="InterPro" id="IPR050813">
    <property type="entry name" value="Sigma-70_Factor"/>
</dbReference>
<evidence type="ECO:0000256" key="1">
    <source>
        <dbReference type="ARBA" id="ARBA00007788"/>
    </source>
</evidence>
<keyword evidence="5 6" id="KW-0804">Transcription</keyword>
<organism evidence="11 12">
    <name type="scientific">Candidatus Nitrohelix vancouverensis</name>
    <dbReference type="NCBI Taxonomy" id="2705534"/>
    <lineage>
        <taxon>Bacteria</taxon>
        <taxon>Pseudomonadati</taxon>
        <taxon>Nitrospinota/Tectimicrobiota group</taxon>
        <taxon>Nitrospinota</taxon>
        <taxon>Nitrospinia</taxon>
        <taxon>Nitrospinales</taxon>
        <taxon>Nitrospinaceae</taxon>
        <taxon>Candidatus Nitrohelix</taxon>
    </lineage>
</organism>
<evidence type="ECO:0000313" key="11">
    <source>
        <dbReference type="EMBL" id="QPJ64526.1"/>
    </source>
</evidence>
<feature type="region of interest" description="Disordered" evidence="8">
    <location>
        <begin position="1"/>
        <end position="33"/>
    </location>
</feature>
<dbReference type="InterPro" id="IPR007630">
    <property type="entry name" value="RNA_pol_sigma70_r4"/>
</dbReference>
<name>A0A7T0C0X5_9BACT</name>
<dbReference type="Proteomes" id="UP000594464">
    <property type="component" value="Chromosome"/>
</dbReference>
<evidence type="ECO:0000256" key="5">
    <source>
        <dbReference type="ARBA" id="ARBA00023163"/>
    </source>
</evidence>
<dbReference type="PROSITE" id="PS00716">
    <property type="entry name" value="SIGMA70_2"/>
    <property type="match status" value="1"/>
</dbReference>
<dbReference type="PANTHER" id="PTHR30376">
    <property type="entry name" value="SIGMA FACTOR RPOH HEAT SHOCK RELATED"/>
    <property type="match status" value="1"/>
</dbReference>
<dbReference type="InterPro" id="IPR013325">
    <property type="entry name" value="RNA_pol_sigma_r2"/>
</dbReference>
<keyword evidence="2 6" id="KW-0805">Transcription regulation</keyword>
<dbReference type="PROSITE" id="PS00715">
    <property type="entry name" value="SIGMA70_1"/>
    <property type="match status" value="1"/>
</dbReference>
<dbReference type="PRINTS" id="PR00046">
    <property type="entry name" value="SIGMA70FCT"/>
</dbReference>
<feature type="domain" description="RNA polymerase sigma-70" evidence="9">
    <location>
        <begin position="115"/>
        <end position="128"/>
    </location>
</feature>
<keyword evidence="3 6" id="KW-0731">Sigma factor</keyword>
<dbReference type="Pfam" id="PF04545">
    <property type="entry name" value="Sigma70_r4"/>
    <property type="match status" value="1"/>
</dbReference>
<feature type="compositionally biased region" description="Acidic residues" evidence="8">
    <location>
        <begin position="1"/>
        <end position="32"/>
    </location>
</feature>
<dbReference type="GO" id="GO:0016987">
    <property type="term" value="F:sigma factor activity"/>
    <property type="evidence" value="ECO:0007669"/>
    <property type="project" value="UniProtKB-KW"/>
</dbReference>
<evidence type="ECO:0000256" key="7">
    <source>
        <dbReference type="SAM" id="Coils"/>
    </source>
</evidence>
<comment type="function">
    <text evidence="6">Sigma factors are initiation factors that promote the attachment of RNA polymerase to specific initiation sites and are then released.</text>
</comment>
<gene>
    <name evidence="11" type="ORF">G3M78_03580</name>
</gene>
<dbReference type="GO" id="GO:0003677">
    <property type="term" value="F:DNA binding"/>
    <property type="evidence" value="ECO:0007669"/>
    <property type="project" value="UniProtKB-KW"/>
</dbReference>
<dbReference type="Pfam" id="PF04542">
    <property type="entry name" value="Sigma70_r2"/>
    <property type="match status" value="1"/>
</dbReference>
<accession>A0A7T0C0X5</accession>
<dbReference type="EMBL" id="CP048620">
    <property type="protein sequence ID" value="QPJ64526.1"/>
    <property type="molecule type" value="Genomic_DNA"/>
</dbReference>
<dbReference type="SUPFAM" id="SSF88659">
    <property type="entry name" value="Sigma3 and sigma4 domains of RNA polymerase sigma factors"/>
    <property type="match status" value="1"/>
</dbReference>
<dbReference type="InterPro" id="IPR000943">
    <property type="entry name" value="RNA_pol_sigma70"/>
</dbReference>
<dbReference type="InterPro" id="IPR013324">
    <property type="entry name" value="RNA_pol_sigma_r3/r4-like"/>
</dbReference>